<dbReference type="EMBL" id="LAZR01003060">
    <property type="protein sequence ID" value="KKN22454.1"/>
    <property type="molecule type" value="Genomic_DNA"/>
</dbReference>
<comment type="caution">
    <text evidence="1">The sequence shown here is derived from an EMBL/GenBank/DDBJ whole genome shotgun (WGS) entry which is preliminary data.</text>
</comment>
<name>A0A0F9NX94_9ZZZZ</name>
<accession>A0A0F9NX94</accession>
<organism evidence="1">
    <name type="scientific">marine sediment metagenome</name>
    <dbReference type="NCBI Taxonomy" id="412755"/>
    <lineage>
        <taxon>unclassified sequences</taxon>
        <taxon>metagenomes</taxon>
        <taxon>ecological metagenomes</taxon>
    </lineage>
</organism>
<dbReference type="AlphaFoldDB" id="A0A0F9NX94"/>
<gene>
    <name evidence="1" type="ORF">LCGC14_0915040</name>
</gene>
<proteinExistence type="predicted"/>
<sequence>MSDKTETKWYETVKAKAVAGAAVLVFMGLSASAIQTAAQYIGLPAQVAALVIKVDAMGKTVDKIWEKLDK</sequence>
<reference evidence="1" key="1">
    <citation type="journal article" date="2015" name="Nature">
        <title>Complex archaea that bridge the gap between prokaryotes and eukaryotes.</title>
        <authorList>
            <person name="Spang A."/>
            <person name="Saw J.H."/>
            <person name="Jorgensen S.L."/>
            <person name="Zaremba-Niedzwiedzka K."/>
            <person name="Martijn J."/>
            <person name="Lind A.E."/>
            <person name="van Eijk R."/>
            <person name="Schleper C."/>
            <person name="Guy L."/>
            <person name="Ettema T.J."/>
        </authorList>
    </citation>
    <scope>NUCLEOTIDE SEQUENCE</scope>
</reference>
<protein>
    <submittedName>
        <fullName evidence="1">Uncharacterized protein</fullName>
    </submittedName>
</protein>
<evidence type="ECO:0000313" key="1">
    <source>
        <dbReference type="EMBL" id="KKN22454.1"/>
    </source>
</evidence>